<reference evidence="2 3" key="1">
    <citation type="submission" date="2017-01" db="EMBL/GenBank/DDBJ databases">
        <title>Novel large sulfur bacteria in the metagenomes of groundwater-fed chemosynthetic microbial mats in the Lake Huron basin.</title>
        <authorList>
            <person name="Sharrar A.M."/>
            <person name="Flood B.E."/>
            <person name="Bailey J.V."/>
            <person name="Jones D.S."/>
            <person name="Biddanda B."/>
            <person name="Ruberg S.A."/>
            <person name="Marcus D.N."/>
            <person name="Dick G.J."/>
        </authorList>
    </citation>
    <scope>NUCLEOTIDE SEQUENCE [LARGE SCALE GENOMIC DNA]</scope>
    <source>
        <strain evidence="2">A8</strain>
    </source>
</reference>
<feature type="transmembrane region" description="Helical" evidence="1">
    <location>
        <begin position="124"/>
        <end position="145"/>
    </location>
</feature>
<name>A0A1Y1QGU8_9GAMM</name>
<keyword evidence="1" id="KW-1133">Transmembrane helix</keyword>
<evidence type="ECO:0008006" key="4">
    <source>
        <dbReference type="Google" id="ProtNLM"/>
    </source>
</evidence>
<comment type="caution">
    <text evidence="2">The sequence shown here is derived from an EMBL/GenBank/DDBJ whole genome shotgun (WGS) entry which is preliminary data.</text>
</comment>
<sequence>MTRLNGWQRMWVVLSALYFLLVIFIAIPIFPTQKDIVITRLANATDAIYVYRKANDANFDELDELSKFDDFVDEYHEDQTGDKSIKVMQETWGSKVDFSDVETEYRQQIDALLMDQAKSIGVTLLAWFIPVVAVYLLGFGVAWIASGFRGNRS</sequence>
<dbReference type="AlphaFoldDB" id="A0A1Y1QGU8"/>
<protein>
    <recommendedName>
        <fullName evidence="4">DUF2937 domain-containing protein</fullName>
    </recommendedName>
</protein>
<keyword evidence="1" id="KW-0472">Membrane</keyword>
<feature type="transmembrane region" description="Helical" evidence="1">
    <location>
        <begin position="12"/>
        <end position="30"/>
    </location>
</feature>
<accession>A0A1Y1QGU8</accession>
<keyword evidence="1" id="KW-0812">Transmembrane</keyword>
<dbReference type="EMBL" id="MTEJ01000312">
    <property type="protein sequence ID" value="OQX04958.1"/>
    <property type="molecule type" value="Genomic_DNA"/>
</dbReference>
<proteinExistence type="predicted"/>
<gene>
    <name evidence="2" type="ORF">BWK73_34805</name>
</gene>
<evidence type="ECO:0000313" key="2">
    <source>
        <dbReference type="EMBL" id="OQX04958.1"/>
    </source>
</evidence>
<evidence type="ECO:0000313" key="3">
    <source>
        <dbReference type="Proteomes" id="UP000192491"/>
    </source>
</evidence>
<evidence type="ECO:0000256" key="1">
    <source>
        <dbReference type="SAM" id="Phobius"/>
    </source>
</evidence>
<organism evidence="2 3">
    <name type="scientific">Thiothrix lacustris</name>
    <dbReference type="NCBI Taxonomy" id="525917"/>
    <lineage>
        <taxon>Bacteria</taxon>
        <taxon>Pseudomonadati</taxon>
        <taxon>Pseudomonadota</taxon>
        <taxon>Gammaproteobacteria</taxon>
        <taxon>Thiotrichales</taxon>
        <taxon>Thiotrichaceae</taxon>
        <taxon>Thiothrix</taxon>
    </lineage>
</organism>
<dbReference type="Proteomes" id="UP000192491">
    <property type="component" value="Unassembled WGS sequence"/>
</dbReference>